<name>A0ABT7KQF3_9HYPH</name>
<sequence>MRDRRHQRLDFIRRFSIPLLSLSLSAGRRLKSCQRANVLTYSAVVSRKPVFSPSDREAKIDLAGETGSVSNVPS</sequence>
<evidence type="ECO:0000313" key="2">
    <source>
        <dbReference type="Proteomes" id="UP001172630"/>
    </source>
</evidence>
<reference evidence="1" key="1">
    <citation type="submission" date="2023-06" db="EMBL/GenBank/DDBJ databases">
        <title>Phylogenetic Diversity of Rhizobium strains.</title>
        <authorList>
            <person name="Moura F.T."/>
            <person name="Helene L.C.F."/>
            <person name="Hungria M."/>
        </authorList>
    </citation>
    <scope>NUCLEOTIDE SEQUENCE</scope>
    <source>
        <strain evidence="1">CCGE524</strain>
    </source>
</reference>
<dbReference type="EMBL" id="JARFYN010000122">
    <property type="protein sequence ID" value="MDL2410866.1"/>
    <property type="molecule type" value="Genomic_DNA"/>
</dbReference>
<dbReference type="Proteomes" id="UP001172630">
    <property type="component" value="Unassembled WGS sequence"/>
</dbReference>
<accession>A0ABT7KQF3</accession>
<feature type="non-terminal residue" evidence="1">
    <location>
        <position position="74"/>
    </location>
</feature>
<proteinExistence type="predicted"/>
<gene>
    <name evidence="1" type="ORF">PY650_36135</name>
</gene>
<comment type="caution">
    <text evidence="1">The sequence shown here is derived from an EMBL/GenBank/DDBJ whole genome shotgun (WGS) entry which is preliminary data.</text>
</comment>
<evidence type="ECO:0000313" key="1">
    <source>
        <dbReference type="EMBL" id="MDL2410866.1"/>
    </source>
</evidence>
<protein>
    <submittedName>
        <fullName evidence="1">Uncharacterized protein</fullName>
    </submittedName>
</protein>
<organism evidence="1 2">
    <name type="scientific">Rhizobium calliandrae</name>
    <dbReference type="NCBI Taxonomy" id="1312182"/>
    <lineage>
        <taxon>Bacteria</taxon>
        <taxon>Pseudomonadati</taxon>
        <taxon>Pseudomonadota</taxon>
        <taxon>Alphaproteobacteria</taxon>
        <taxon>Hyphomicrobiales</taxon>
        <taxon>Rhizobiaceae</taxon>
        <taxon>Rhizobium/Agrobacterium group</taxon>
        <taxon>Rhizobium</taxon>
    </lineage>
</organism>
<keyword evidence="2" id="KW-1185">Reference proteome</keyword>